<comment type="caution">
    <text evidence="2">The sequence shown here is derived from an EMBL/GenBank/DDBJ whole genome shotgun (WGS) entry which is preliminary data.</text>
</comment>
<dbReference type="SUPFAM" id="SSF56672">
    <property type="entry name" value="DNA/RNA polymerases"/>
    <property type="match status" value="1"/>
</dbReference>
<evidence type="ECO:0000313" key="3">
    <source>
        <dbReference type="Proteomes" id="UP001233172"/>
    </source>
</evidence>
<name>A0AAD8C8K2_BIOPF</name>
<dbReference type="GO" id="GO:0003676">
    <property type="term" value="F:nucleic acid binding"/>
    <property type="evidence" value="ECO:0007669"/>
    <property type="project" value="InterPro"/>
</dbReference>
<feature type="domain" description="Integrase catalytic" evidence="1">
    <location>
        <begin position="1"/>
        <end position="117"/>
    </location>
</feature>
<reference evidence="2" key="1">
    <citation type="journal article" date="2023" name="PLoS Negl. Trop. Dis.">
        <title>A genome sequence for Biomphalaria pfeifferi, the major vector snail for the human-infecting parasite Schistosoma mansoni.</title>
        <authorList>
            <person name="Bu L."/>
            <person name="Lu L."/>
            <person name="Laidemitt M.R."/>
            <person name="Zhang S.M."/>
            <person name="Mutuku M."/>
            <person name="Mkoji G."/>
            <person name="Steinauer M."/>
            <person name="Loker E.S."/>
        </authorList>
    </citation>
    <scope>NUCLEOTIDE SEQUENCE</scope>
    <source>
        <strain evidence="2">KasaAsao</strain>
    </source>
</reference>
<organism evidence="2 3">
    <name type="scientific">Biomphalaria pfeifferi</name>
    <name type="common">Bloodfluke planorb</name>
    <name type="synonym">Freshwater snail</name>
    <dbReference type="NCBI Taxonomy" id="112525"/>
    <lineage>
        <taxon>Eukaryota</taxon>
        <taxon>Metazoa</taxon>
        <taxon>Spiralia</taxon>
        <taxon>Lophotrochozoa</taxon>
        <taxon>Mollusca</taxon>
        <taxon>Gastropoda</taxon>
        <taxon>Heterobranchia</taxon>
        <taxon>Euthyneura</taxon>
        <taxon>Panpulmonata</taxon>
        <taxon>Hygrophila</taxon>
        <taxon>Lymnaeoidea</taxon>
        <taxon>Planorbidae</taxon>
        <taxon>Biomphalaria</taxon>
    </lineage>
</organism>
<dbReference type="SUPFAM" id="SSF53098">
    <property type="entry name" value="Ribonuclease H-like"/>
    <property type="match status" value="1"/>
</dbReference>
<proteinExistence type="predicted"/>
<dbReference type="EMBL" id="JASAOG010000005">
    <property type="protein sequence ID" value="KAK0068365.1"/>
    <property type="molecule type" value="Genomic_DNA"/>
</dbReference>
<protein>
    <recommendedName>
        <fullName evidence="1">Integrase catalytic domain-containing protein</fullName>
    </recommendedName>
</protein>
<dbReference type="Proteomes" id="UP001233172">
    <property type="component" value="Unassembled WGS sequence"/>
</dbReference>
<reference evidence="2" key="2">
    <citation type="submission" date="2023-04" db="EMBL/GenBank/DDBJ databases">
        <authorList>
            <person name="Bu L."/>
            <person name="Lu L."/>
            <person name="Laidemitt M.R."/>
            <person name="Zhang S.M."/>
            <person name="Mutuku M."/>
            <person name="Mkoji G."/>
            <person name="Steinauer M."/>
            <person name="Loker E.S."/>
        </authorList>
    </citation>
    <scope>NUCLEOTIDE SEQUENCE</scope>
    <source>
        <strain evidence="2">KasaAsao</strain>
        <tissue evidence="2">Whole Snail</tissue>
    </source>
</reference>
<evidence type="ECO:0000259" key="1">
    <source>
        <dbReference type="PROSITE" id="PS50994"/>
    </source>
</evidence>
<dbReference type="AlphaFoldDB" id="A0AAD8C8K2"/>
<dbReference type="PANTHER" id="PTHR37984:SF5">
    <property type="entry name" value="PROTEIN NYNRIN-LIKE"/>
    <property type="match status" value="1"/>
</dbReference>
<dbReference type="Gene3D" id="3.10.10.10">
    <property type="entry name" value="HIV Type 1 Reverse Transcriptase, subunit A, domain 1"/>
    <property type="match status" value="1"/>
</dbReference>
<dbReference type="InterPro" id="IPR012337">
    <property type="entry name" value="RNaseH-like_sf"/>
</dbReference>
<evidence type="ECO:0000313" key="2">
    <source>
        <dbReference type="EMBL" id="KAK0068365.1"/>
    </source>
</evidence>
<gene>
    <name evidence="2" type="ORF">Bpfe_002300</name>
</gene>
<dbReference type="PANTHER" id="PTHR37984">
    <property type="entry name" value="PROTEIN CBG26694"/>
    <property type="match status" value="1"/>
</dbReference>
<dbReference type="InterPro" id="IPR001584">
    <property type="entry name" value="Integrase_cat-core"/>
</dbReference>
<keyword evidence="3" id="KW-1185">Reference proteome</keyword>
<dbReference type="InterPro" id="IPR050951">
    <property type="entry name" value="Retrovirus_Pol_polyprotein"/>
</dbReference>
<dbReference type="PROSITE" id="PS50994">
    <property type="entry name" value="INTEGRASE"/>
    <property type="match status" value="1"/>
</dbReference>
<dbReference type="InterPro" id="IPR036397">
    <property type="entry name" value="RNaseH_sf"/>
</dbReference>
<dbReference type="GO" id="GO:0015074">
    <property type="term" value="P:DNA integration"/>
    <property type="evidence" value="ECO:0007669"/>
    <property type="project" value="InterPro"/>
</dbReference>
<sequence length="348" mass="39816">MDTFRAAEALVEIFARVGVSRKMLTDQGAQFTYKLMGEITRLLSMRQLVTTPFHPQCNGLVERGPSQILWELWAKEQETPEIRTTYQYVVDLRNKLESACQTAMKELSKASARAKRYHDRKAKIRVFSLGNKVLLLLSDDQNKLLVRWKGPYEVIEKVGLNDYRIKFPIGPKLLHGNLLKFYTDREKVGESQGNSSRGPQHSGEHNVSVGAVIDMEEEGPDTGSPLFPTDGGKETYKDVLLSPELDRTHQKELDLLLQRFDKVLIERPGRTDLIEHEIRLIDDNPVRQSMYPTPFAMRETVEKEVNELLEMGLIEPSQSPYSSPVVMVRKPDGGNRFCVDFRKLNQLK</sequence>
<accession>A0AAD8C8K2</accession>
<dbReference type="InterPro" id="IPR043502">
    <property type="entry name" value="DNA/RNA_pol_sf"/>
</dbReference>
<dbReference type="Gene3D" id="3.30.420.10">
    <property type="entry name" value="Ribonuclease H-like superfamily/Ribonuclease H"/>
    <property type="match status" value="1"/>
</dbReference>